<feature type="transmembrane region" description="Helical" evidence="1">
    <location>
        <begin position="827"/>
        <end position="851"/>
    </location>
</feature>
<keyword evidence="3" id="KW-1185">Reference proteome</keyword>
<keyword evidence="1" id="KW-1133">Transmembrane helix</keyword>
<evidence type="ECO:0000313" key="2">
    <source>
        <dbReference type="EMBL" id="RHZ67169.1"/>
    </source>
</evidence>
<sequence>MVHIKHDAELMTSLLAADKIPAGIHFVAFKDTSSNPALFSLSDDGKLNLVMDDDGDPTLMNFRDILPYEGSVLAFDVQQHSDLTLNIGLVTQGWAGKERSIWWKSDFTRTVAGREFPLIFLALEREDRITKEEQLGLVDITVTDGKPILRLNTSWRLATNGRHIPLLKEGEGGRLSGILTVPSALENDDSNSGSILVRTLISVNTAGDLFLLQEASDTKIWEVHPFYVGCRSANIEMDGYALRIQAIPDVKTNTQKDMDVEVVAGCQLHVVSSGYTRAVVNGRATNLTSHGCWLRTDTRGTLLIMMGTDDVACHSIYVDGYLPPNARDEEDRYQPIQSSLMDPSTKVVKKLRQIQSGKDLMTAKTQSGQNLVDKGALSESDADVIARNIARLCAHLNTHIDYQSKLLKAGNLKQFFFSDLADSAWGFFHWIQEKVEEVTDWVIDTAKSLWTLTVKLAGEVYNFVLSTAETVLKAIGWLLAKSGVVVNKLIDFAGFIFNWTDILHTSDSISTLISTSLSYGQEKLKSVNDSIKSWVDDTKKLVQSSRGDLESRRKELSKVESVEGEDIILEAQQLIQYSVSFNWVGDQMNHGDFLGLQLDTDELMEGMNRSRPPVEGYLGRNLQGNRSDESLAEQLGSEIPHVFGSADERNEAAFHVANVACEAALSSIENLATVVFKAAELLLDVVRMFGETPIEIPLFTPLWHTIAGKDRPFTLFNCFSLLMAIPTTIVYKLLYQRAPPQLKGRVTKATLAGYFNGTKPTDLSLHKDLRSFSGAMAIGAGYVGLAFTTISLAWSLAEIGATVAQLIEVLSTVPPWEGFDNETALNLAWVVWGVDLAWLIGCTAVRVYYVWTTTGTHVADFMKHPILGYYDLGRASVKLYINFPIIWFEFFTGDFHVLKLLRAYLRLYDGGVGVIGALAYLIAGVAAKTKKDVALMATGVEVAAELIKWAVKYGDKWAENEIKESQPPKTQG</sequence>
<accession>A0A397HVA1</accession>
<protein>
    <submittedName>
        <fullName evidence="2">Uncharacterized protein</fullName>
    </submittedName>
</protein>
<keyword evidence="1" id="KW-0472">Membrane</keyword>
<dbReference type="OrthoDB" id="3235083at2759"/>
<name>A0A397HVA1_ASPTH</name>
<feature type="transmembrane region" description="Helical" evidence="1">
    <location>
        <begin position="872"/>
        <end position="890"/>
    </location>
</feature>
<reference evidence="2" key="1">
    <citation type="submission" date="2018-08" db="EMBL/GenBank/DDBJ databases">
        <title>Draft genome sequence of azole-resistant Aspergillus thermomutatus (Neosartorya pseudofischeri) strain HMR AF 39, isolated from a human nasal aspirate.</title>
        <authorList>
            <person name="Parent-Michaud M."/>
            <person name="Dufresne P.J."/>
            <person name="Fournier E."/>
            <person name="Martineau C."/>
            <person name="Moreira S."/>
            <person name="Perkins V."/>
            <person name="De Repentigny L."/>
            <person name="Dufresne S.F."/>
        </authorList>
    </citation>
    <scope>NUCLEOTIDE SEQUENCE [LARGE SCALE GENOMIC DNA]</scope>
    <source>
        <strain evidence="2">HMR AF 39</strain>
    </source>
</reference>
<dbReference type="STRING" id="41047.A0A397HVA1"/>
<comment type="caution">
    <text evidence="2">The sequence shown here is derived from an EMBL/GenBank/DDBJ whole genome shotgun (WGS) entry which is preliminary data.</text>
</comment>
<feature type="transmembrane region" description="Helical" evidence="1">
    <location>
        <begin position="910"/>
        <end position="927"/>
    </location>
</feature>
<evidence type="ECO:0000256" key="1">
    <source>
        <dbReference type="SAM" id="Phobius"/>
    </source>
</evidence>
<evidence type="ECO:0000313" key="3">
    <source>
        <dbReference type="Proteomes" id="UP000215305"/>
    </source>
</evidence>
<keyword evidence="1" id="KW-0812">Transmembrane</keyword>
<proteinExistence type="predicted"/>
<gene>
    <name evidence="2" type="ORF">CDV56_109330</name>
</gene>
<dbReference type="RefSeq" id="XP_026618521.1">
    <property type="nucleotide sequence ID" value="XM_026762949.1"/>
</dbReference>
<dbReference type="AlphaFoldDB" id="A0A397HVA1"/>
<dbReference type="Proteomes" id="UP000215305">
    <property type="component" value="Unassembled WGS sequence"/>
</dbReference>
<dbReference type="EMBL" id="NKHU02000008">
    <property type="protein sequence ID" value="RHZ67169.1"/>
    <property type="molecule type" value="Genomic_DNA"/>
</dbReference>
<dbReference type="GeneID" id="38131304"/>
<feature type="transmembrane region" description="Helical" evidence="1">
    <location>
        <begin position="714"/>
        <end position="735"/>
    </location>
</feature>
<dbReference type="VEuPathDB" id="FungiDB:CDV56_109330"/>
<organism evidence="2 3">
    <name type="scientific">Aspergillus thermomutatus</name>
    <name type="common">Neosartorya pseudofischeri</name>
    <dbReference type="NCBI Taxonomy" id="41047"/>
    <lineage>
        <taxon>Eukaryota</taxon>
        <taxon>Fungi</taxon>
        <taxon>Dikarya</taxon>
        <taxon>Ascomycota</taxon>
        <taxon>Pezizomycotina</taxon>
        <taxon>Eurotiomycetes</taxon>
        <taxon>Eurotiomycetidae</taxon>
        <taxon>Eurotiales</taxon>
        <taxon>Aspergillaceae</taxon>
        <taxon>Aspergillus</taxon>
        <taxon>Aspergillus subgen. Fumigati</taxon>
    </lineage>
</organism>
<feature type="transmembrane region" description="Helical" evidence="1">
    <location>
        <begin position="780"/>
        <end position="807"/>
    </location>
</feature>